<accession>B4D4J2</accession>
<evidence type="ECO:0000256" key="1">
    <source>
        <dbReference type="ARBA" id="ARBA00022490"/>
    </source>
</evidence>
<evidence type="ECO:0000256" key="2">
    <source>
        <dbReference type="ARBA" id="ARBA00022552"/>
    </source>
</evidence>
<dbReference type="AlphaFoldDB" id="B4D4J2"/>
<evidence type="ECO:0000256" key="5">
    <source>
        <dbReference type="ARBA" id="ARBA00022691"/>
    </source>
</evidence>
<dbReference type="CDD" id="cd11648">
    <property type="entry name" value="RsmI"/>
    <property type="match status" value="1"/>
</dbReference>
<evidence type="ECO:0000313" key="8">
    <source>
        <dbReference type="EMBL" id="EDY18445.1"/>
    </source>
</evidence>
<dbReference type="FunFam" id="3.30.950.10:FF:000002">
    <property type="entry name" value="Ribosomal RNA small subunit methyltransferase I"/>
    <property type="match status" value="1"/>
</dbReference>
<dbReference type="PIRSF" id="PIRSF005917">
    <property type="entry name" value="MTase_YraL"/>
    <property type="match status" value="1"/>
</dbReference>
<comment type="similarity">
    <text evidence="6">Belongs to the methyltransferase superfamily. RsmI family.</text>
</comment>
<dbReference type="RefSeq" id="WP_006981155.1">
    <property type="nucleotide sequence ID" value="NZ_ABVL01000012.1"/>
</dbReference>
<comment type="caution">
    <text evidence="8">The sequence shown here is derived from an EMBL/GenBank/DDBJ whole genome shotgun (WGS) entry which is preliminary data.</text>
</comment>
<dbReference type="InParanoid" id="B4D4J2"/>
<evidence type="ECO:0000313" key="9">
    <source>
        <dbReference type="Proteomes" id="UP000005824"/>
    </source>
</evidence>
<dbReference type="FunFam" id="3.40.1010.10:FF:000007">
    <property type="entry name" value="Ribosomal RNA small subunit methyltransferase I"/>
    <property type="match status" value="1"/>
</dbReference>
<dbReference type="HAMAP" id="MF_01877">
    <property type="entry name" value="16SrRNA_methyltr_I"/>
    <property type="match status" value="1"/>
</dbReference>
<dbReference type="InterPro" id="IPR035996">
    <property type="entry name" value="4pyrrol_Methylase_sf"/>
</dbReference>
<dbReference type="Gene3D" id="3.30.950.10">
    <property type="entry name" value="Methyltransferase, Cobalt-precorrin-4 Transmethylase, Domain 2"/>
    <property type="match status" value="1"/>
</dbReference>
<dbReference type="InterPro" id="IPR008189">
    <property type="entry name" value="rRNA_ssu_MeTfrase_I"/>
</dbReference>
<dbReference type="InterPro" id="IPR014776">
    <property type="entry name" value="4pyrrole_Mease_sub2"/>
</dbReference>
<dbReference type="eggNOG" id="COG0313">
    <property type="taxonomic scope" value="Bacteria"/>
</dbReference>
<dbReference type="EC" id="2.1.1.198" evidence="6"/>
<dbReference type="STRING" id="497964.CfE428DRAFT_3830"/>
<sequence>MLSLVATPIGNLGDITLRALETLKSADLIACEDTRHSGNLLRHYEIHKPLVSYHEHNEARRTAELIEELAAGKHIAVITDAGLPGISDPGHRLLRACIERGLPYTILPGPSAVLTALIGSGFPAEAFFYGGFLPVKSGGRERDLLAASAREVTTVFFESPHRLLKTLEVCAQRFPERRLCVARELTKQFEEFRIGLAPELLAHYSAKSVKGEIVFLVSGV</sequence>
<dbReference type="PANTHER" id="PTHR46111:SF1">
    <property type="entry name" value="RIBOSOMAL RNA SMALL SUBUNIT METHYLTRANSFERASE I"/>
    <property type="match status" value="1"/>
</dbReference>
<gene>
    <name evidence="6" type="primary">rsmI</name>
    <name evidence="8" type="ORF">CfE428DRAFT_3830</name>
</gene>
<dbReference type="Proteomes" id="UP000005824">
    <property type="component" value="Unassembled WGS sequence"/>
</dbReference>
<keyword evidence="4 6" id="KW-0808">Transferase</keyword>
<evidence type="ECO:0000256" key="4">
    <source>
        <dbReference type="ARBA" id="ARBA00022679"/>
    </source>
</evidence>
<reference evidence="8 9" key="1">
    <citation type="journal article" date="2011" name="J. Bacteriol.">
        <title>Genome sequence of Chthoniobacter flavus Ellin428, an aerobic heterotrophic soil bacterium.</title>
        <authorList>
            <person name="Kant R."/>
            <person name="van Passel M.W."/>
            <person name="Palva A."/>
            <person name="Lucas S."/>
            <person name="Lapidus A."/>
            <person name="Glavina Del Rio T."/>
            <person name="Dalin E."/>
            <person name="Tice H."/>
            <person name="Bruce D."/>
            <person name="Goodwin L."/>
            <person name="Pitluck S."/>
            <person name="Larimer F.W."/>
            <person name="Land M.L."/>
            <person name="Hauser L."/>
            <person name="Sangwan P."/>
            <person name="de Vos W.M."/>
            <person name="Janssen P.H."/>
            <person name="Smidt H."/>
        </authorList>
    </citation>
    <scope>NUCLEOTIDE SEQUENCE [LARGE SCALE GENOMIC DNA]</scope>
    <source>
        <strain evidence="8 9">Ellin428</strain>
    </source>
</reference>
<keyword evidence="5 6" id="KW-0949">S-adenosyl-L-methionine</keyword>
<comment type="subcellular location">
    <subcellularLocation>
        <location evidence="6">Cytoplasm</location>
    </subcellularLocation>
</comment>
<keyword evidence="1 6" id="KW-0963">Cytoplasm</keyword>
<organism evidence="8 9">
    <name type="scientific">Chthoniobacter flavus Ellin428</name>
    <dbReference type="NCBI Taxonomy" id="497964"/>
    <lineage>
        <taxon>Bacteria</taxon>
        <taxon>Pseudomonadati</taxon>
        <taxon>Verrucomicrobiota</taxon>
        <taxon>Spartobacteria</taxon>
        <taxon>Chthoniobacterales</taxon>
        <taxon>Chthoniobacteraceae</taxon>
        <taxon>Chthoniobacter</taxon>
    </lineage>
</organism>
<proteinExistence type="inferred from homology"/>
<comment type="catalytic activity">
    <reaction evidence="6">
        <text>cytidine(1402) in 16S rRNA + S-adenosyl-L-methionine = 2'-O-methylcytidine(1402) in 16S rRNA + S-adenosyl-L-homocysteine + H(+)</text>
        <dbReference type="Rhea" id="RHEA:42924"/>
        <dbReference type="Rhea" id="RHEA-COMP:10285"/>
        <dbReference type="Rhea" id="RHEA-COMP:10286"/>
        <dbReference type="ChEBI" id="CHEBI:15378"/>
        <dbReference type="ChEBI" id="CHEBI:57856"/>
        <dbReference type="ChEBI" id="CHEBI:59789"/>
        <dbReference type="ChEBI" id="CHEBI:74495"/>
        <dbReference type="ChEBI" id="CHEBI:82748"/>
        <dbReference type="EC" id="2.1.1.198"/>
    </reaction>
</comment>
<evidence type="ECO:0000256" key="3">
    <source>
        <dbReference type="ARBA" id="ARBA00022603"/>
    </source>
</evidence>
<dbReference type="GO" id="GO:0070677">
    <property type="term" value="F:rRNA (cytosine-2'-O-)-methyltransferase activity"/>
    <property type="evidence" value="ECO:0007669"/>
    <property type="project" value="UniProtKB-UniRule"/>
</dbReference>
<dbReference type="InterPro" id="IPR000878">
    <property type="entry name" value="4pyrrol_Mease"/>
</dbReference>
<dbReference type="NCBIfam" id="TIGR00096">
    <property type="entry name" value="16S rRNA (cytidine(1402)-2'-O)-methyltransferase"/>
    <property type="match status" value="1"/>
</dbReference>
<protein>
    <recommendedName>
        <fullName evidence="6">Ribosomal RNA small subunit methyltransferase I</fullName>
        <ecNumber evidence="6">2.1.1.198</ecNumber>
    </recommendedName>
    <alternativeName>
        <fullName evidence="6">16S rRNA 2'-O-ribose C1402 methyltransferase</fullName>
    </alternativeName>
    <alternativeName>
        <fullName evidence="6">rRNA (cytidine-2'-O-)-methyltransferase RsmI</fullName>
    </alternativeName>
</protein>
<evidence type="ECO:0000256" key="6">
    <source>
        <dbReference type="HAMAP-Rule" id="MF_01877"/>
    </source>
</evidence>
<comment type="function">
    <text evidence="6">Catalyzes the 2'-O-methylation of the ribose of cytidine 1402 (C1402) in 16S rRNA.</text>
</comment>
<dbReference type="InterPro" id="IPR014777">
    <property type="entry name" value="4pyrrole_Mease_sub1"/>
</dbReference>
<keyword evidence="2 6" id="KW-0698">rRNA processing</keyword>
<dbReference type="GO" id="GO:0005737">
    <property type="term" value="C:cytoplasm"/>
    <property type="evidence" value="ECO:0007669"/>
    <property type="project" value="UniProtKB-SubCell"/>
</dbReference>
<feature type="domain" description="Tetrapyrrole methylase" evidence="7">
    <location>
        <begin position="1"/>
        <end position="200"/>
    </location>
</feature>
<evidence type="ECO:0000259" key="7">
    <source>
        <dbReference type="Pfam" id="PF00590"/>
    </source>
</evidence>
<dbReference type="SUPFAM" id="SSF53790">
    <property type="entry name" value="Tetrapyrrole methylase"/>
    <property type="match status" value="1"/>
</dbReference>
<dbReference type="PANTHER" id="PTHR46111">
    <property type="entry name" value="RIBOSOMAL RNA SMALL SUBUNIT METHYLTRANSFERASE I"/>
    <property type="match status" value="1"/>
</dbReference>
<name>B4D4J2_9BACT</name>
<dbReference type="FunCoup" id="B4D4J2">
    <property type="interactions" value="336"/>
</dbReference>
<keyword evidence="9" id="KW-1185">Reference proteome</keyword>
<dbReference type="Gene3D" id="3.40.1010.10">
    <property type="entry name" value="Cobalt-precorrin-4 Transmethylase, Domain 1"/>
    <property type="match status" value="1"/>
</dbReference>
<dbReference type="EMBL" id="ABVL01000012">
    <property type="protein sequence ID" value="EDY18445.1"/>
    <property type="molecule type" value="Genomic_DNA"/>
</dbReference>
<dbReference type="Pfam" id="PF00590">
    <property type="entry name" value="TP_methylase"/>
    <property type="match status" value="1"/>
</dbReference>
<keyword evidence="3 6" id="KW-0489">Methyltransferase</keyword>